<dbReference type="Proteomes" id="UP000297564">
    <property type="component" value="Unassembled WGS sequence"/>
</dbReference>
<dbReference type="RefSeq" id="WP_135284883.1">
    <property type="nucleotide sequence ID" value="NZ_SMLL01000003.1"/>
</dbReference>
<dbReference type="OrthoDB" id="8908883at2"/>
<protein>
    <submittedName>
        <fullName evidence="2">Uncharacterized protein</fullName>
    </submittedName>
</protein>
<name>A0A4Z0BSZ6_9BURK</name>
<feature type="transmembrane region" description="Helical" evidence="1">
    <location>
        <begin position="6"/>
        <end position="27"/>
    </location>
</feature>
<feature type="transmembrane region" description="Helical" evidence="1">
    <location>
        <begin position="39"/>
        <end position="63"/>
    </location>
</feature>
<comment type="caution">
    <text evidence="2">The sequence shown here is derived from an EMBL/GenBank/DDBJ whole genome shotgun (WGS) entry which is preliminary data.</text>
</comment>
<reference evidence="2 3" key="1">
    <citation type="submission" date="2019-03" db="EMBL/GenBank/DDBJ databases">
        <title>Ramlibacter rhizophilus CCTCC AB2015357, whole genome shotgun sequence.</title>
        <authorList>
            <person name="Zhang X."/>
            <person name="Feng G."/>
            <person name="Zhu H."/>
        </authorList>
    </citation>
    <scope>NUCLEOTIDE SEQUENCE [LARGE SCALE GENOMIC DNA]</scope>
    <source>
        <strain evidence="2 3">CCTCC AB2015357</strain>
    </source>
</reference>
<gene>
    <name evidence="2" type="ORF">EZ242_09455</name>
</gene>
<evidence type="ECO:0000313" key="2">
    <source>
        <dbReference type="EMBL" id="TFZ01584.1"/>
    </source>
</evidence>
<dbReference type="AlphaFoldDB" id="A0A4Z0BSZ6"/>
<accession>A0A4Z0BSZ6</accession>
<proteinExistence type="predicted"/>
<keyword evidence="3" id="KW-1185">Reference proteome</keyword>
<evidence type="ECO:0000256" key="1">
    <source>
        <dbReference type="SAM" id="Phobius"/>
    </source>
</evidence>
<sequence>MGPIDFLIHLFNFVLPALALGLVLPLAGRWLGGSRRLVVRYWPQVGVCVGAGVAVLLLGLWGFGRDGKMATYGALVLAVATVQWLMAGGWRR</sequence>
<keyword evidence="1" id="KW-0472">Membrane</keyword>
<evidence type="ECO:0000313" key="3">
    <source>
        <dbReference type="Proteomes" id="UP000297564"/>
    </source>
</evidence>
<keyword evidence="1" id="KW-1133">Transmembrane helix</keyword>
<dbReference type="EMBL" id="SMLL01000003">
    <property type="protein sequence ID" value="TFZ01584.1"/>
    <property type="molecule type" value="Genomic_DNA"/>
</dbReference>
<feature type="transmembrane region" description="Helical" evidence="1">
    <location>
        <begin position="69"/>
        <end position="87"/>
    </location>
</feature>
<keyword evidence="1" id="KW-0812">Transmembrane</keyword>
<organism evidence="2 3">
    <name type="scientific">Ramlibacter rhizophilus</name>
    <dbReference type="NCBI Taxonomy" id="1781167"/>
    <lineage>
        <taxon>Bacteria</taxon>
        <taxon>Pseudomonadati</taxon>
        <taxon>Pseudomonadota</taxon>
        <taxon>Betaproteobacteria</taxon>
        <taxon>Burkholderiales</taxon>
        <taxon>Comamonadaceae</taxon>
        <taxon>Ramlibacter</taxon>
    </lineage>
</organism>